<sequence>MRERSAAAGRWDGLLSVTSSISPILIAVASARGLIRARFREPDANNGAVPEIVGSSVNGNWADSSLGKPSRAAFLGQAWPLKTFDLIPEFAFNCQREVEFPPSRLETQRDTGELDKPSNNNLGT</sequence>
<protein>
    <submittedName>
        <fullName evidence="3">Uncharacterized protein</fullName>
    </submittedName>
</protein>
<proteinExistence type="predicted"/>
<name>A0A0M8ZSN7_9HYME</name>
<accession>A0A0M8ZSN7</accession>
<feature type="compositionally biased region" description="Basic and acidic residues" evidence="1">
    <location>
        <begin position="106"/>
        <end position="116"/>
    </location>
</feature>
<evidence type="ECO:0000313" key="4">
    <source>
        <dbReference type="Proteomes" id="UP000053105"/>
    </source>
</evidence>
<dbReference type="AlphaFoldDB" id="A0A0M8ZSN7"/>
<dbReference type="Proteomes" id="UP000053105">
    <property type="component" value="Unassembled WGS sequence"/>
</dbReference>
<keyword evidence="2" id="KW-0812">Transmembrane</keyword>
<organism evidence="3 4">
    <name type="scientific">Melipona quadrifasciata</name>
    <dbReference type="NCBI Taxonomy" id="166423"/>
    <lineage>
        <taxon>Eukaryota</taxon>
        <taxon>Metazoa</taxon>
        <taxon>Ecdysozoa</taxon>
        <taxon>Arthropoda</taxon>
        <taxon>Hexapoda</taxon>
        <taxon>Insecta</taxon>
        <taxon>Pterygota</taxon>
        <taxon>Neoptera</taxon>
        <taxon>Endopterygota</taxon>
        <taxon>Hymenoptera</taxon>
        <taxon>Apocrita</taxon>
        <taxon>Aculeata</taxon>
        <taxon>Apoidea</taxon>
        <taxon>Anthophila</taxon>
        <taxon>Apidae</taxon>
        <taxon>Melipona</taxon>
    </lineage>
</organism>
<reference evidence="3 4" key="1">
    <citation type="submission" date="2015-07" db="EMBL/GenBank/DDBJ databases">
        <title>The genome of Melipona quadrifasciata.</title>
        <authorList>
            <person name="Pan H."/>
            <person name="Kapheim K."/>
        </authorList>
    </citation>
    <scope>NUCLEOTIDE SEQUENCE [LARGE SCALE GENOMIC DNA]</scope>
    <source>
        <strain evidence="3">0111107301</strain>
        <tissue evidence="3">Whole body</tissue>
    </source>
</reference>
<keyword evidence="4" id="KW-1185">Reference proteome</keyword>
<evidence type="ECO:0000256" key="1">
    <source>
        <dbReference type="SAM" id="MobiDB-lite"/>
    </source>
</evidence>
<dbReference type="EMBL" id="KQ435918">
    <property type="protein sequence ID" value="KOX68719.1"/>
    <property type="molecule type" value="Genomic_DNA"/>
</dbReference>
<evidence type="ECO:0000313" key="3">
    <source>
        <dbReference type="EMBL" id="KOX68719.1"/>
    </source>
</evidence>
<feature type="region of interest" description="Disordered" evidence="1">
    <location>
        <begin position="101"/>
        <end position="124"/>
    </location>
</feature>
<evidence type="ECO:0000256" key="2">
    <source>
        <dbReference type="SAM" id="Phobius"/>
    </source>
</evidence>
<keyword evidence="2" id="KW-1133">Transmembrane helix</keyword>
<feature type="transmembrane region" description="Helical" evidence="2">
    <location>
        <begin position="14"/>
        <end position="35"/>
    </location>
</feature>
<keyword evidence="2" id="KW-0472">Membrane</keyword>
<gene>
    <name evidence="3" type="ORF">WN51_06956</name>
</gene>